<gene>
    <name evidence="9" type="primary">AP4S1</name>
</gene>
<evidence type="ECO:0000256" key="1">
    <source>
        <dbReference type="ARBA" id="ARBA00004184"/>
    </source>
</evidence>
<dbReference type="Gene3D" id="3.30.450.60">
    <property type="match status" value="1"/>
</dbReference>
<dbReference type="Proteomes" id="UP001318040">
    <property type="component" value="Chromosome 31"/>
</dbReference>
<dbReference type="InterPro" id="IPR022775">
    <property type="entry name" value="AP_mu_sigma_su"/>
</dbReference>
<dbReference type="RefSeq" id="XP_032820140.1">
    <property type="nucleotide sequence ID" value="XM_032964249.1"/>
</dbReference>
<keyword evidence="3" id="KW-0813">Transport</keyword>
<evidence type="ECO:0000259" key="7">
    <source>
        <dbReference type="Pfam" id="PF01217"/>
    </source>
</evidence>
<evidence type="ECO:0000313" key="9">
    <source>
        <dbReference type="RefSeq" id="XP_032820140.1"/>
    </source>
</evidence>
<dbReference type="GO" id="GO:0015031">
    <property type="term" value="P:protein transport"/>
    <property type="evidence" value="ECO:0007669"/>
    <property type="project" value="UniProtKB-KW"/>
</dbReference>
<dbReference type="SUPFAM" id="SSF64356">
    <property type="entry name" value="SNARE-like"/>
    <property type="match status" value="1"/>
</dbReference>
<comment type="subcellular location">
    <subcellularLocation>
        <location evidence="1">Endomembrane system</location>
        <topology evidence="1">Peripheral membrane protein</topology>
    </subcellularLocation>
</comment>
<dbReference type="CTD" id="11154"/>
<feature type="domain" description="AP complex mu/sigma subunit" evidence="7">
    <location>
        <begin position="81"/>
        <end position="183"/>
    </location>
</feature>
<sequence length="241" mass="26411">MGDAEDRGADRGASEPPVRTSSRRRVESPRHCDAGSGAPGWRLVPATQETRGDTDRRRLGETHGDSGRHTETRGGEAHRGMIRFVLLVNAQGRVRLSRHYERLGAARRRLVEAAAARAGLRAGDGDQCSFVDYKDYRLVSRRYAALYCIVGIDSEENELEIYELIHNFIETLDKYFNRVVSVSLSHVVSVSLSHVVSVSLSHVVSVSLSHVVSVSLGHAAAAATAEKEQPPIEGRLVECLS</sequence>
<organism evidence="8 9">
    <name type="scientific">Petromyzon marinus</name>
    <name type="common">Sea lamprey</name>
    <dbReference type="NCBI Taxonomy" id="7757"/>
    <lineage>
        <taxon>Eukaryota</taxon>
        <taxon>Metazoa</taxon>
        <taxon>Chordata</taxon>
        <taxon>Craniata</taxon>
        <taxon>Vertebrata</taxon>
        <taxon>Cyclostomata</taxon>
        <taxon>Hyperoartia</taxon>
        <taxon>Petromyzontiformes</taxon>
        <taxon>Petromyzontidae</taxon>
        <taxon>Petromyzon</taxon>
    </lineage>
</organism>
<keyword evidence="5" id="KW-0472">Membrane</keyword>
<dbReference type="InterPro" id="IPR011012">
    <property type="entry name" value="Longin-like_dom_sf"/>
</dbReference>
<dbReference type="Pfam" id="PF01217">
    <property type="entry name" value="Clat_adaptor_s"/>
    <property type="match status" value="1"/>
</dbReference>
<protein>
    <submittedName>
        <fullName evidence="9">AP-4 complex subunit sigma-1 isoform X1</fullName>
    </submittedName>
</protein>
<comment type="similarity">
    <text evidence="2">Belongs to the adaptor complexes small subunit family.</text>
</comment>
<evidence type="ECO:0000256" key="4">
    <source>
        <dbReference type="ARBA" id="ARBA00022927"/>
    </source>
</evidence>
<dbReference type="KEGG" id="pmrn:116947929"/>
<accession>A0AAJ7TNH3</accession>
<feature type="compositionally biased region" description="Basic and acidic residues" evidence="6">
    <location>
        <begin position="50"/>
        <end position="75"/>
    </location>
</feature>
<dbReference type="AlphaFoldDB" id="A0AAJ7TNH3"/>
<keyword evidence="8" id="KW-1185">Reference proteome</keyword>
<dbReference type="GO" id="GO:0012505">
    <property type="term" value="C:endomembrane system"/>
    <property type="evidence" value="ECO:0007669"/>
    <property type="project" value="UniProtKB-SubCell"/>
</dbReference>
<evidence type="ECO:0000256" key="5">
    <source>
        <dbReference type="ARBA" id="ARBA00023136"/>
    </source>
</evidence>
<reference evidence="9" key="1">
    <citation type="submission" date="2025-08" db="UniProtKB">
        <authorList>
            <consortium name="RefSeq"/>
        </authorList>
    </citation>
    <scope>IDENTIFICATION</scope>
    <source>
        <tissue evidence="9">Sperm</tissue>
    </source>
</reference>
<evidence type="ECO:0000256" key="3">
    <source>
        <dbReference type="ARBA" id="ARBA00022448"/>
    </source>
</evidence>
<dbReference type="PANTHER" id="PTHR11753">
    <property type="entry name" value="ADAPTOR COMPLEXES SMALL SUBUNIT FAMILY"/>
    <property type="match status" value="1"/>
</dbReference>
<dbReference type="GeneID" id="116947929"/>
<evidence type="ECO:0000313" key="8">
    <source>
        <dbReference type="Proteomes" id="UP001318040"/>
    </source>
</evidence>
<keyword evidence="4" id="KW-0653">Protein transport</keyword>
<feature type="compositionally biased region" description="Basic and acidic residues" evidence="6">
    <location>
        <begin position="24"/>
        <end position="33"/>
    </location>
</feature>
<evidence type="ECO:0000256" key="2">
    <source>
        <dbReference type="ARBA" id="ARBA00006972"/>
    </source>
</evidence>
<name>A0AAJ7TNH3_PETMA</name>
<evidence type="ECO:0000256" key="6">
    <source>
        <dbReference type="SAM" id="MobiDB-lite"/>
    </source>
</evidence>
<feature type="compositionally biased region" description="Basic and acidic residues" evidence="6">
    <location>
        <begin position="1"/>
        <end position="13"/>
    </location>
</feature>
<feature type="region of interest" description="Disordered" evidence="6">
    <location>
        <begin position="1"/>
        <end position="75"/>
    </location>
</feature>
<proteinExistence type="inferred from homology"/>
<dbReference type="InterPro" id="IPR016635">
    <property type="entry name" value="AP_complex_ssu"/>
</dbReference>